<evidence type="ECO:0000313" key="3">
    <source>
        <dbReference type="Proteomes" id="UP000230179"/>
    </source>
</evidence>
<evidence type="ECO:0008006" key="4">
    <source>
        <dbReference type="Google" id="ProtNLM"/>
    </source>
</evidence>
<dbReference type="Proteomes" id="UP000230179">
    <property type="component" value="Unassembled WGS sequence"/>
</dbReference>
<protein>
    <recommendedName>
        <fullName evidence="4">Protein TolB</fullName>
    </recommendedName>
</protein>
<reference evidence="3" key="1">
    <citation type="submission" date="2017-09" db="EMBL/GenBank/DDBJ databases">
        <title>Depth-based differentiation of microbial function through sediment-hosted aquifers and enrichment of novel symbionts in the deep terrestrial subsurface.</title>
        <authorList>
            <person name="Probst A.J."/>
            <person name="Ladd B."/>
            <person name="Jarett J.K."/>
            <person name="Geller-Mcgrath D.E."/>
            <person name="Sieber C.M.K."/>
            <person name="Emerson J.B."/>
            <person name="Anantharaman K."/>
            <person name="Thomas B.C."/>
            <person name="Malmstrom R."/>
            <person name="Stieglmeier M."/>
            <person name="Klingl A."/>
            <person name="Woyke T."/>
            <person name="Ryan C.M."/>
            <person name="Banfield J.F."/>
        </authorList>
    </citation>
    <scope>NUCLEOTIDE SEQUENCE [LARGE SCALE GENOMIC DNA]</scope>
</reference>
<dbReference type="AlphaFoldDB" id="A0A2H0U9Y2"/>
<evidence type="ECO:0000313" key="2">
    <source>
        <dbReference type="EMBL" id="PIR83202.1"/>
    </source>
</evidence>
<gene>
    <name evidence="2" type="ORF">COU19_01665</name>
</gene>
<proteinExistence type="predicted"/>
<feature type="transmembrane region" description="Helical" evidence="1">
    <location>
        <begin position="5"/>
        <end position="27"/>
    </location>
</feature>
<dbReference type="SUPFAM" id="SSF82171">
    <property type="entry name" value="DPP6 N-terminal domain-like"/>
    <property type="match status" value="1"/>
</dbReference>
<organism evidence="2 3">
    <name type="scientific">Candidatus Kaiserbacteria bacterium CG10_big_fil_rev_8_21_14_0_10_56_12</name>
    <dbReference type="NCBI Taxonomy" id="1974611"/>
    <lineage>
        <taxon>Bacteria</taxon>
        <taxon>Candidatus Kaiseribacteriota</taxon>
    </lineage>
</organism>
<keyword evidence="1" id="KW-0812">Transmembrane</keyword>
<name>A0A2H0U9Y2_9BACT</name>
<evidence type="ECO:0000256" key="1">
    <source>
        <dbReference type="SAM" id="Phobius"/>
    </source>
</evidence>
<keyword evidence="1" id="KW-0472">Membrane</keyword>
<sequence length="399" mass="41948">MRRALFIAAVTIVLVGIGVFVYFSFFANRAAVVVAPSPSPTLPIAGDVGGAAGSNASTTPVSPESGVNAPPRLAQITKGPVVPGEVLVNIDAAASSTRDVLVSYIERQSGNVFHYSVAAGNITRTSNRTLPGIQSAEWLPNGSAVFVRYLSGDDSATINTYALPANGTSGFFLPQNLADIAVSSTSVLTLAASSNGSVGAVNPTNAARSTTVFTTALSSLRVGFVGTTHYLVFTKPTASLAGDVFLVDKKGVFARLFGPAHGLVALPSHSGKWVLVSYVDNASMQMRLVDTATGETLSLPLSTIADKCAWTLDDRAVYCGVPTDPPITYTYPDDWYQGAVHFSDRLWEIDVAGRFAKLVLDFSATTKASLDAQALALDPAQTTLVFMNRNDGALWAYRL</sequence>
<keyword evidence="1" id="KW-1133">Transmembrane helix</keyword>
<dbReference type="EMBL" id="PFBL01000012">
    <property type="protein sequence ID" value="PIR83202.1"/>
    <property type="molecule type" value="Genomic_DNA"/>
</dbReference>
<accession>A0A2H0U9Y2</accession>
<comment type="caution">
    <text evidence="2">The sequence shown here is derived from an EMBL/GenBank/DDBJ whole genome shotgun (WGS) entry which is preliminary data.</text>
</comment>